<feature type="compositionally biased region" description="Polar residues" evidence="2">
    <location>
        <begin position="142"/>
        <end position="151"/>
    </location>
</feature>
<feature type="coiled-coil region" evidence="1">
    <location>
        <begin position="514"/>
        <end position="548"/>
    </location>
</feature>
<feature type="compositionally biased region" description="Basic and acidic residues" evidence="2">
    <location>
        <begin position="159"/>
        <end position="171"/>
    </location>
</feature>
<feature type="compositionally biased region" description="Low complexity" evidence="2">
    <location>
        <begin position="226"/>
        <end position="252"/>
    </location>
</feature>
<evidence type="ECO:0000256" key="2">
    <source>
        <dbReference type="SAM" id="MobiDB-lite"/>
    </source>
</evidence>
<feature type="compositionally biased region" description="Polar residues" evidence="2">
    <location>
        <begin position="1"/>
        <end position="17"/>
    </location>
</feature>
<dbReference type="STRING" id="703135.A0A2A9NIE2"/>
<feature type="compositionally biased region" description="Low complexity" evidence="2">
    <location>
        <begin position="279"/>
        <end position="292"/>
    </location>
</feature>
<feature type="region of interest" description="Disordered" evidence="2">
    <location>
        <begin position="1"/>
        <end position="302"/>
    </location>
</feature>
<organism evidence="3 4">
    <name type="scientific">Amanita thiersii Skay4041</name>
    <dbReference type="NCBI Taxonomy" id="703135"/>
    <lineage>
        <taxon>Eukaryota</taxon>
        <taxon>Fungi</taxon>
        <taxon>Dikarya</taxon>
        <taxon>Basidiomycota</taxon>
        <taxon>Agaricomycotina</taxon>
        <taxon>Agaricomycetes</taxon>
        <taxon>Agaricomycetidae</taxon>
        <taxon>Agaricales</taxon>
        <taxon>Pluteineae</taxon>
        <taxon>Amanitaceae</taxon>
        <taxon>Amanita</taxon>
    </lineage>
</organism>
<keyword evidence="4" id="KW-1185">Reference proteome</keyword>
<name>A0A2A9NIE2_9AGAR</name>
<gene>
    <name evidence="3" type="ORF">AMATHDRAFT_3620</name>
</gene>
<sequence length="669" mass="73465">MAPSSKSKPTTRNSIRQSLGKAFADVINKDTKDSDKSAKKSKEARRLSAVNLKPTLSRTPMGEVKPPSQPAKRTSTPESTALNRKRLSTSAQRSSPDEHPSKSNETTPQRGPVTRSATLRISTKLNTTSSALPKYRPKSAASDITKQSPGRASTRRRPHTSEDEKEDRQNSRENVQTASQKAARPISPLPHRALTNTNVVSSTPPGTPSRVKPATPSSNKSSPRPTKAIKTAATSTASQAAVNRPHSSSSSSCPATPHTPKLRDSRNSRHLEREKRPASVESSPRPSRSESPLTRLQRKVYDLTCDSPRTAVANMSHISEVTSEEEEDVALLLAPVADPSAPTPAMPRLMKARNRDKLPPITPTRPGSFLPSRAQMSYLSPLPPSDSSPAVPRPRSQKPSGNDRIPRGSILSWEQMASEASKTLGAGEVDNMLADIPAPFPDLLSPTASTSGLDIPESPSLSALNSPGGFGSISQVLLPDVTPSPAVHNLPKYEMNGELTTVDGAIVTLLRLQLAAAENTAKERLARLQIMEEEMHNMREEQNRHSYEMSTKLYQVETRLRKKEEDEKRMSVERVAYTASLEEQLREAQALREQTIQETIMHKKTIERTWEMSFKSRHMTTEAVCAARIAHAEWGSVRDLSEAELDMVRSDRHLLSIMLAELDRMVLLV</sequence>
<evidence type="ECO:0000256" key="1">
    <source>
        <dbReference type="SAM" id="Coils"/>
    </source>
</evidence>
<feature type="compositionally biased region" description="Polar residues" evidence="2">
    <location>
        <begin position="103"/>
        <end position="131"/>
    </location>
</feature>
<dbReference type="EMBL" id="KZ301997">
    <property type="protein sequence ID" value="PFH50765.1"/>
    <property type="molecule type" value="Genomic_DNA"/>
</dbReference>
<evidence type="ECO:0000313" key="3">
    <source>
        <dbReference type="EMBL" id="PFH50765.1"/>
    </source>
</evidence>
<keyword evidence="1" id="KW-0175">Coiled coil</keyword>
<evidence type="ECO:0000313" key="4">
    <source>
        <dbReference type="Proteomes" id="UP000242287"/>
    </source>
</evidence>
<dbReference type="Proteomes" id="UP000242287">
    <property type="component" value="Unassembled WGS sequence"/>
</dbReference>
<feature type="compositionally biased region" description="Polar residues" evidence="2">
    <location>
        <begin position="194"/>
        <end position="204"/>
    </location>
</feature>
<protein>
    <submittedName>
        <fullName evidence="3">Uncharacterized protein</fullName>
    </submittedName>
</protein>
<dbReference type="OrthoDB" id="3203770at2759"/>
<feature type="compositionally biased region" description="Basic and acidic residues" evidence="2">
    <location>
        <begin position="261"/>
        <end position="278"/>
    </location>
</feature>
<accession>A0A2A9NIE2</accession>
<feature type="region of interest" description="Disordered" evidence="2">
    <location>
        <begin position="334"/>
        <end position="407"/>
    </location>
</feature>
<feature type="compositionally biased region" description="Polar residues" evidence="2">
    <location>
        <begin position="71"/>
        <end position="94"/>
    </location>
</feature>
<proteinExistence type="predicted"/>
<feature type="compositionally biased region" description="Polar residues" evidence="2">
    <location>
        <begin position="215"/>
        <end position="224"/>
    </location>
</feature>
<reference evidence="3 4" key="1">
    <citation type="submission" date="2014-02" db="EMBL/GenBank/DDBJ databases">
        <title>Transposable element dynamics among asymbiotic and ectomycorrhizal Amanita fungi.</title>
        <authorList>
            <consortium name="DOE Joint Genome Institute"/>
            <person name="Hess J."/>
            <person name="Skrede I."/>
            <person name="Wolfe B."/>
            <person name="LaButti K."/>
            <person name="Ohm R.A."/>
            <person name="Grigoriev I.V."/>
            <person name="Pringle A."/>
        </authorList>
    </citation>
    <scope>NUCLEOTIDE SEQUENCE [LARGE SCALE GENOMIC DNA]</scope>
    <source>
        <strain evidence="3 4">SKay4041</strain>
    </source>
</reference>
<dbReference type="AlphaFoldDB" id="A0A2A9NIE2"/>
<feature type="compositionally biased region" description="Basic and acidic residues" evidence="2">
    <location>
        <begin position="27"/>
        <end position="46"/>
    </location>
</feature>